<dbReference type="EMBL" id="DS546658">
    <property type="protein sequence ID" value="EDQ48263.1"/>
    <property type="molecule type" value="Genomic_DNA"/>
</dbReference>
<dbReference type="HOGENOM" id="CLU_1990450_0_0_1"/>
<name>A9U7U0_PHYPA</name>
<gene>
    <name evidence="2" type="ORF">PHYPADRAFT_104061</name>
</gene>
<evidence type="ECO:0000256" key="1">
    <source>
        <dbReference type="SAM" id="MobiDB-lite"/>
    </source>
</evidence>
<organism>
    <name type="scientific">Physcomitrium patens</name>
    <name type="common">Spreading-leaved earth moss</name>
    <name type="synonym">Physcomitrella patens</name>
    <dbReference type="NCBI Taxonomy" id="3218"/>
    <lineage>
        <taxon>Eukaryota</taxon>
        <taxon>Viridiplantae</taxon>
        <taxon>Streptophyta</taxon>
        <taxon>Embryophyta</taxon>
        <taxon>Bryophyta</taxon>
        <taxon>Bryophytina</taxon>
        <taxon>Bryopsida</taxon>
        <taxon>Funariidae</taxon>
        <taxon>Funariales</taxon>
        <taxon>Funariaceae</taxon>
        <taxon>Physcomitrium</taxon>
    </lineage>
</organism>
<proteinExistence type="predicted"/>
<protein>
    <submittedName>
        <fullName evidence="2">Predicted protein</fullName>
    </submittedName>
</protein>
<dbReference type="AlphaFoldDB" id="A9U7U0"/>
<feature type="region of interest" description="Disordered" evidence="1">
    <location>
        <begin position="122"/>
        <end position="143"/>
    </location>
</feature>
<feature type="compositionally biased region" description="Polar residues" evidence="1">
    <location>
        <begin position="122"/>
        <end position="133"/>
    </location>
</feature>
<sequence>MEKEKQQRILEFLKSSFDTDGTIHILAVAAAQEEQSTLYQEVTFKLRVAITFQDGYEVNPYFDGTDLYVTITAAGIEFAREDEWADGPPLREGSPNEFAFDWVSELAPPFFVSPQAQKAANTLSSGTANNEKQLPTGDADGWF</sequence>
<evidence type="ECO:0000313" key="2">
    <source>
        <dbReference type="EMBL" id="EDQ48263.1"/>
    </source>
</evidence>
<reference evidence="2" key="1">
    <citation type="journal article" date="2008" name="Science">
        <title>The Physcomitrella genome reveals evolutionary insights into the conquest of land by plants.</title>
        <authorList>
            <person name="Rensing S."/>
            <person name="Lang D."/>
            <person name="Zimmer A."/>
            <person name="Terry A."/>
            <person name="Salamov A."/>
            <person name="Shapiro H."/>
            <person name="Nishiyama T."/>
            <person name="Perroud P.-F."/>
            <person name="Lindquist E."/>
            <person name="Kamisugi Y."/>
            <person name="Tanahashi T."/>
            <person name="Sakakibara K."/>
            <person name="Fujita T."/>
            <person name="Oishi K."/>
            <person name="Shin-I T."/>
            <person name="Kuroki Y."/>
            <person name="Toyoda A."/>
            <person name="Suzuki Y."/>
            <person name="Hashimoto A."/>
            <person name="Yamaguchi K."/>
            <person name="Sugano A."/>
            <person name="Kohara Y."/>
            <person name="Fujiyama A."/>
            <person name="Anterola A."/>
            <person name="Aoki S."/>
            <person name="Ashton N."/>
            <person name="Barbazuk W.B."/>
            <person name="Barker E."/>
            <person name="Bennetzen J."/>
            <person name="Bezanilla M."/>
            <person name="Blankenship R."/>
            <person name="Cho S.H."/>
            <person name="Dutcher S."/>
            <person name="Estelle M."/>
            <person name="Fawcett J.A."/>
            <person name="Gundlach H."/>
            <person name="Hanada K."/>
            <person name="Heyl A."/>
            <person name="Hicks K.A."/>
            <person name="Hugh J."/>
            <person name="Lohr M."/>
            <person name="Mayer K."/>
            <person name="Melkozernov A."/>
            <person name="Murata T."/>
            <person name="Nelson D."/>
            <person name="Pils B."/>
            <person name="Prigge M."/>
            <person name="Reiss B."/>
            <person name="Renner T."/>
            <person name="Rombauts S."/>
            <person name="Rushton P."/>
            <person name="Sanderfoot A."/>
            <person name="Schween G."/>
            <person name="Shiu S.-H."/>
            <person name="Stueber K."/>
            <person name="Theodoulou F.L."/>
            <person name="Tu H."/>
            <person name="Van de Peer Y."/>
            <person name="Verrier P.J."/>
            <person name="Waters E."/>
            <person name="Wood A."/>
            <person name="Yang L."/>
            <person name="Cove D."/>
            <person name="Cuming A."/>
            <person name="Hasebe M."/>
            <person name="Lucas S."/>
            <person name="Mishler D.B."/>
            <person name="Reski R."/>
            <person name="Grigoriev I."/>
            <person name="Quatrano R.S."/>
            <person name="Boore J.L."/>
        </authorList>
    </citation>
    <scope>NUCLEOTIDE SEQUENCE [LARGE SCALE GENOMIC DNA]</scope>
</reference>
<accession>A9U7U0</accession>